<evidence type="ECO:0000256" key="9">
    <source>
        <dbReference type="SAM" id="MobiDB-lite"/>
    </source>
</evidence>
<protein>
    <recommendedName>
        <fullName evidence="8">Vacuolar import and degradation protein 21</fullName>
    </recommendedName>
</protein>
<dbReference type="GO" id="GO:0035267">
    <property type="term" value="C:NuA4 histone acetyltransferase complex"/>
    <property type="evidence" value="ECO:0007669"/>
    <property type="project" value="UniProtKB-ARBA"/>
</dbReference>
<evidence type="ECO:0000256" key="6">
    <source>
        <dbReference type="ARBA" id="ARBA00023242"/>
    </source>
</evidence>
<dbReference type="Gene3D" id="1.10.10.60">
    <property type="entry name" value="Homeodomain-like"/>
    <property type="match status" value="1"/>
</dbReference>
<dbReference type="AlphaFoldDB" id="A0A0W4ZVJ9"/>
<evidence type="ECO:0000256" key="3">
    <source>
        <dbReference type="ARBA" id="ARBA00022763"/>
    </source>
</evidence>
<feature type="compositionally biased region" description="Polar residues" evidence="9">
    <location>
        <begin position="854"/>
        <end position="865"/>
    </location>
</feature>
<feature type="domain" description="Myb-like" evidence="10">
    <location>
        <begin position="503"/>
        <end position="563"/>
    </location>
</feature>
<keyword evidence="3" id="KW-0227">DNA damage</keyword>
<comment type="function">
    <text evidence="7">Component of the NuA4 histone acetyltransferase complex which is involved in transcriptional activation of selected genes principally by acetylation of nucleosomal histone H4 and H2A. The NuA4 complex is also involved in DNA repair.</text>
</comment>
<dbReference type="InterPro" id="IPR014012">
    <property type="entry name" value="HSA_dom"/>
</dbReference>
<dbReference type="Pfam" id="PF13921">
    <property type="entry name" value="Myb_DNA-bind_6"/>
    <property type="match status" value="1"/>
</dbReference>
<keyword evidence="4" id="KW-0156">Chromatin regulator</keyword>
<evidence type="ECO:0000256" key="2">
    <source>
        <dbReference type="ARBA" id="ARBA00008913"/>
    </source>
</evidence>
<feature type="region of interest" description="Disordered" evidence="9">
    <location>
        <begin position="486"/>
        <end position="507"/>
    </location>
</feature>
<feature type="domain" description="HSA" evidence="11">
    <location>
        <begin position="237"/>
        <end position="321"/>
    </location>
</feature>
<evidence type="ECO:0000256" key="7">
    <source>
        <dbReference type="ARBA" id="ARBA00025178"/>
    </source>
</evidence>
<dbReference type="GO" id="GO:0005634">
    <property type="term" value="C:nucleus"/>
    <property type="evidence" value="ECO:0007669"/>
    <property type="project" value="UniProtKB-SubCell"/>
</dbReference>
<dbReference type="InterPro" id="IPR009057">
    <property type="entry name" value="Homeodomain-like_sf"/>
</dbReference>
<evidence type="ECO:0000256" key="4">
    <source>
        <dbReference type="ARBA" id="ARBA00022853"/>
    </source>
</evidence>
<dbReference type="VEuPathDB" id="FungiDB:T551_00495"/>
<dbReference type="RefSeq" id="XP_018231097.1">
    <property type="nucleotide sequence ID" value="XM_018372761.1"/>
</dbReference>
<comment type="caution">
    <text evidence="12">The sequence shown here is derived from an EMBL/GenBank/DDBJ whole genome shotgun (WGS) entry which is preliminary data.</text>
</comment>
<dbReference type="InterPro" id="IPR001005">
    <property type="entry name" value="SANT/Myb"/>
</dbReference>
<comment type="similarity">
    <text evidence="2">Belongs to the EAF1 family.</text>
</comment>
<sequence length="865" mass="99965">MKKLREKTYGNKETFIKKKVQQNDIELRQKDLLTELFILNSLQKYFPDVGKDICEKISASDELKMFLAKNSLMNGSKFDASTLKTYVFSEENLPTPLKDSESSEIINNSSVDILSQNSEKIKTNGFSGRLKHKTIDDHLESISPHITTHSALYNSDHTSPHIQKYMLGHQQNKTNRIDMLSWLIQTSTMPMYKLMQSSSKIIVTRDWNSALIETRFIKVLERINKLKENNSWSFRQMIKQKTPSRLKAHWDFMLDEMRWLQVDFKEERKWKIVLAKQMVNWVVEWHRIKAMSGIYTHIDLINSYTLFLENEEHNIINPNFSINLSKNELDSQRNLHNQDKKNIKNTNSAMKAYMKNNFSKNIVMLHSSPSFIIENAVQLLEIPPDKIIATFSNFSLTSNTLLPELPVYLPPIPEDILYYDPLEEMKIIPLSKYTQSRIKISHSDKFFKKRKREMSPIPIDVDDIPDKQRIIINDFSLANSQTSNLRKKSSYPSQLRPPNMPLNSENRKPIWTSDEDDLLMTYLPKYQFNWEFVAQTLTPSIKWVSPLEKKTAWDCFERWAQLDPHALNVTFVGPYAKTAYAKIEPILKNTKTNNYGGIFRLKKDVGNNQQNFKFKRQRQFNMFDAIRKTMKKREVSQKLNGPSKKVNILSHDTHGITHKPSMAAPTPLDLSRLKHERDQVITQAYIRQRNAVVALALQNQARSSGRSNLPGMNPTPQQIAQMQSVHSQVNTQNCAQGVSRAIPSMVNGLRFTRSVRPSISSQTSPNPVGIAPVLRLPPGTRLSQEQMQQLILQRQQLLQAQRTQTQTIQQTAPYSDSEQTDIPSESRRLTPLNQHQQQVSVQNHGSSPLIPEHTLQSQQTYPSIP</sequence>
<evidence type="ECO:0000256" key="8">
    <source>
        <dbReference type="ARBA" id="ARBA00029670"/>
    </source>
</evidence>
<feature type="compositionally biased region" description="Polar residues" evidence="9">
    <location>
        <begin position="813"/>
        <end position="823"/>
    </location>
</feature>
<dbReference type="GO" id="GO:0006281">
    <property type="term" value="P:DNA repair"/>
    <property type="evidence" value="ECO:0007669"/>
    <property type="project" value="UniProtKB-KW"/>
</dbReference>
<dbReference type="OrthoDB" id="5364245at2759"/>
<dbReference type="Proteomes" id="UP000053447">
    <property type="component" value="Unassembled WGS sequence"/>
</dbReference>
<evidence type="ECO:0000313" key="13">
    <source>
        <dbReference type="Proteomes" id="UP000053447"/>
    </source>
</evidence>
<evidence type="ECO:0000259" key="10">
    <source>
        <dbReference type="PROSITE" id="PS50090"/>
    </source>
</evidence>
<name>A0A0W4ZVJ9_PNEJ7</name>
<evidence type="ECO:0000256" key="1">
    <source>
        <dbReference type="ARBA" id="ARBA00004123"/>
    </source>
</evidence>
<evidence type="ECO:0000259" key="11">
    <source>
        <dbReference type="PROSITE" id="PS51204"/>
    </source>
</evidence>
<dbReference type="EMBL" id="LFWA01000002">
    <property type="protein sequence ID" value="KTW32405.1"/>
    <property type="molecule type" value="Genomic_DNA"/>
</dbReference>
<accession>A0A0W4ZVJ9</accession>
<proteinExistence type="inferred from homology"/>
<dbReference type="STRING" id="1408657.A0A0W4ZVJ9"/>
<feature type="compositionally biased region" description="Low complexity" evidence="9">
    <location>
        <begin position="833"/>
        <end position="846"/>
    </location>
</feature>
<organism evidence="12 13">
    <name type="scientific">Pneumocystis jirovecii (strain RU7)</name>
    <name type="common">Human pneumocystis pneumonia agent</name>
    <dbReference type="NCBI Taxonomy" id="1408657"/>
    <lineage>
        <taxon>Eukaryota</taxon>
        <taxon>Fungi</taxon>
        <taxon>Dikarya</taxon>
        <taxon>Ascomycota</taxon>
        <taxon>Taphrinomycotina</taxon>
        <taxon>Pneumocystomycetes</taxon>
        <taxon>Pneumocystaceae</taxon>
        <taxon>Pneumocystis</taxon>
    </lineage>
</organism>
<keyword evidence="5" id="KW-0234">DNA repair</keyword>
<gene>
    <name evidence="12" type="ORF">T551_00495</name>
</gene>
<dbReference type="GO" id="GO:0003682">
    <property type="term" value="F:chromatin binding"/>
    <property type="evidence" value="ECO:0007669"/>
    <property type="project" value="TreeGrafter"/>
</dbReference>
<comment type="subcellular location">
    <subcellularLocation>
        <location evidence="1">Nucleus</location>
    </subcellularLocation>
</comment>
<keyword evidence="6" id="KW-0539">Nucleus</keyword>
<keyword evidence="13" id="KW-1185">Reference proteome</keyword>
<evidence type="ECO:0000256" key="5">
    <source>
        <dbReference type="ARBA" id="ARBA00023204"/>
    </source>
</evidence>
<dbReference type="PANTHER" id="PTHR46459">
    <property type="entry name" value="E1A-BINDING PROTEIN P400-RELATED"/>
    <property type="match status" value="1"/>
</dbReference>
<dbReference type="SUPFAM" id="SSF46689">
    <property type="entry name" value="Homeodomain-like"/>
    <property type="match status" value="1"/>
</dbReference>
<dbReference type="PROSITE" id="PS50090">
    <property type="entry name" value="MYB_LIKE"/>
    <property type="match status" value="1"/>
</dbReference>
<reference evidence="13" key="1">
    <citation type="journal article" date="2016" name="Nat. Commun.">
        <title>Genome analysis of three Pneumocystis species reveals adaptation mechanisms to life exclusively in mammalian hosts.</title>
        <authorList>
            <person name="Ma L."/>
            <person name="Chen Z."/>
            <person name="Huang D.W."/>
            <person name="Kutty G."/>
            <person name="Ishihara M."/>
            <person name="Wang H."/>
            <person name="Abouelleil A."/>
            <person name="Bishop L."/>
            <person name="Davey E."/>
            <person name="Deng R."/>
            <person name="Deng X."/>
            <person name="Fan L."/>
            <person name="Fantoni G."/>
            <person name="Fitzgerald M."/>
            <person name="Gogineni E."/>
            <person name="Goldberg J.M."/>
            <person name="Handley G."/>
            <person name="Hu X."/>
            <person name="Huber C."/>
            <person name="Jiao X."/>
            <person name="Jones K."/>
            <person name="Levin J.Z."/>
            <person name="Liu Y."/>
            <person name="Macdonald P."/>
            <person name="Melnikov A."/>
            <person name="Raley C."/>
            <person name="Sassi M."/>
            <person name="Sherman B.T."/>
            <person name="Song X."/>
            <person name="Sykes S."/>
            <person name="Tran B."/>
            <person name="Walsh L."/>
            <person name="Xia Y."/>
            <person name="Yang J."/>
            <person name="Young S."/>
            <person name="Zeng Q."/>
            <person name="Zheng X."/>
            <person name="Stephens R."/>
            <person name="Nusbaum C."/>
            <person name="Birren B.W."/>
            <person name="Azadi P."/>
            <person name="Lempicki R.A."/>
            <person name="Cuomo C.A."/>
            <person name="Kovacs J.A."/>
        </authorList>
    </citation>
    <scope>NUCLEOTIDE SEQUENCE [LARGE SCALE GENOMIC DNA]</scope>
    <source>
        <strain evidence="13">RU7</strain>
    </source>
</reference>
<dbReference type="PANTHER" id="PTHR46459:SF1">
    <property type="entry name" value="E1A-BINDING PROTEIN P400"/>
    <property type="match status" value="1"/>
</dbReference>
<evidence type="ECO:0000313" key="12">
    <source>
        <dbReference type="EMBL" id="KTW32405.1"/>
    </source>
</evidence>
<dbReference type="Pfam" id="PF07529">
    <property type="entry name" value="HSA"/>
    <property type="match status" value="1"/>
</dbReference>
<dbReference type="eggNOG" id="ENOG502RGMX">
    <property type="taxonomic scope" value="Eukaryota"/>
</dbReference>
<dbReference type="SMART" id="SM00573">
    <property type="entry name" value="HSA"/>
    <property type="match status" value="1"/>
</dbReference>
<feature type="region of interest" description="Disordered" evidence="9">
    <location>
        <begin position="804"/>
        <end position="865"/>
    </location>
</feature>
<dbReference type="PROSITE" id="PS51204">
    <property type="entry name" value="HSA"/>
    <property type="match status" value="1"/>
</dbReference>
<dbReference type="GeneID" id="28939016"/>
<dbReference type="GO" id="GO:0006325">
    <property type="term" value="P:chromatin organization"/>
    <property type="evidence" value="ECO:0007669"/>
    <property type="project" value="UniProtKB-KW"/>
</dbReference>
<dbReference type="CDD" id="cd00167">
    <property type="entry name" value="SANT"/>
    <property type="match status" value="1"/>
</dbReference>